<comment type="subcellular location">
    <subcellularLocation>
        <location evidence="3">Cytoplasm</location>
        <location evidence="3">Cytosol</location>
    </subcellularLocation>
    <subcellularLocation>
        <location evidence="2">Mitochondrion inner membrane</location>
        <topology evidence="2">Single-pass membrane protein</topology>
    </subcellularLocation>
    <subcellularLocation>
        <location evidence="4">Mitochondrion outer membrane</location>
        <topology evidence="4">Single-pass membrane protein</topology>
    </subcellularLocation>
</comment>
<dbReference type="GO" id="GO:0000422">
    <property type="term" value="P:autophagy of mitochondrion"/>
    <property type="evidence" value="ECO:0007669"/>
    <property type="project" value="TreeGrafter"/>
</dbReference>
<dbReference type="PANTHER" id="PTHR22972">
    <property type="entry name" value="SERINE/THREONINE PROTEIN KINASE"/>
    <property type="match status" value="1"/>
</dbReference>
<organism evidence="20 21">
    <name type="scientific">Schistosoma japonicum</name>
    <name type="common">Blood fluke</name>
    <dbReference type="NCBI Taxonomy" id="6182"/>
    <lineage>
        <taxon>Eukaryota</taxon>
        <taxon>Metazoa</taxon>
        <taxon>Spiralia</taxon>
        <taxon>Lophotrochozoa</taxon>
        <taxon>Platyhelminthes</taxon>
        <taxon>Trematoda</taxon>
        <taxon>Digenea</taxon>
        <taxon>Strigeidida</taxon>
        <taxon>Schistosomatoidea</taxon>
        <taxon>Schistosomatidae</taxon>
        <taxon>Schistosoma</taxon>
    </lineage>
</organism>
<evidence type="ECO:0000256" key="16">
    <source>
        <dbReference type="ARBA" id="ARBA00023128"/>
    </source>
</evidence>
<proteinExistence type="predicted"/>
<keyword evidence="12" id="KW-0472">Membrane</keyword>
<dbReference type="EMBL" id="SKCS01000442">
    <property type="protein sequence ID" value="TNN07020.1"/>
    <property type="molecule type" value="Genomic_DNA"/>
</dbReference>
<keyword evidence="21" id="KW-1185">Reference proteome</keyword>
<dbReference type="InterPro" id="IPR000719">
    <property type="entry name" value="Prot_kinase_dom"/>
</dbReference>
<dbReference type="EC" id="2.7.11.1" evidence="5"/>
<sequence>MSWGGVLTLGTKYFQKLRKLPVIFLKQPRIFLLPKYFVPYPRVTSNFGRLSKYISSYSQSNSLVRSVYRKIINSSTQQRPNSLLRVYRGFAGSVQLRHYVSSRPDCSFRPINDICKPKHESWFSNIFGTNKYRALPDLITNSVDSINPKEFIAAGCNSAVWAAEVRQESNNEIIDKLAVKVLYNYYVNSSYDEQANLSNDVNSLQNIPENWILLHRQIQRECELRPRTNHPNIVPLVGHFIDRAPLINSVDDECICSDNYSESSNILSSSKALKSTHETVQSKRCWPCIKYFSEGFDNRPYTFYMLMPRFEGTLDNLLRGELKLDFEKTSTKVHRDNVFKFERNPCSDINVSQIGRFQKAIVSDFTPSSESHAESHSLSSNLSLSNSAYIKHGEICLPMEDIVAILAQIFEAIAELEIHGIAHRDIKPNNILIRQRVPFHNNTQNANINNCTQSHCAFYLNDEKLQMANSRFHVALTDFGCAIRTRHVNHASLTDRWKSNGFLSDFINIHHYDIDDNNNEYLNHSGNLALLAPEIAQIVYSSTNDPNNLNIITNKDYAHSDLWAAASLIYPLFGIPNPFIDGTLSSVNYTEDSLPVLPNEAPKIMTWILHQCLKRNPSERPNADEVADILHTWCLIQHFHNRQEADILKDLFQPSIDPITMNIDILSVEFNKLTQPHKIEQHEFIDRLRNLLNICWASDWLSGAARPPHGIRSLFYSRATPGRLSLCLNVVHQLECFNI</sequence>
<comment type="cofactor">
    <cofactor evidence="1">
        <name>Mg(2+)</name>
        <dbReference type="ChEBI" id="CHEBI:18420"/>
    </cofactor>
</comment>
<keyword evidence="9" id="KW-0547">Nucleotide-binding</keyword>
<evidence type="ECO:0000256" key="5">
    <source>
        <dbReference type="ARBA" id="ARBA00012513"/>
    </source>
</evidence>
<evidence type="ECO:0000256" key="12">
    <source>
        <dbReference type="ARBA" id="ARBA00022792"/>
    </source>
</evidence>
<accession>A0A4Z2CSM1</accession>
<evidence type="ECO:0000256" key="18">
    <source>
        <dbReference type="ARBA" id="ARBA00048679"/>
    </source>
</evidence>
<dbReference type="GO" id="GO:0005743">
    <property type="term" value="C:mitochondrial inner membrane"/>
    <property type="evidence" value="ECO:0007669"/>
    <property type="project" value="UniProtKB-SubCell"/>
</dbReference>
<dbReference type="GO" id="GO:0005741">
    <property type="term" value="C:mitochondrial outer membrane"/>
    <property type="evidence" value="ECO:0007669"/>
    <property type="project" value="UniProtKB-SubCell"/>
</dbReference>
<dbReference type="OrthoDB" id="1405469at2759"/>
<dbReference type="EMBL" id="SKCS01000442">
    <property type="protein sequence ID" value="TNN07022.1"/>
    <property type="molecule type" value="Genomic_DNA"/>
</dbReference>
<dbReference type="GO" id="GO:0004674">
    <property type="term" value="F:protein serine/threonine kinase activity"/>
    <property type="evidence" value="ECO:0007669"/>
    <property type="project" value="UniProtKB-KW"/>
</dbReference>
<evidence type="ECO:0000256" key="13">
    <source>
        <dbReference type="ARBA" id="ARBA00022840"/>
    </source>
</evidence>
<dbReference type="SUPFAM" id="SSF56112">
    <property type="entry name" value="Protein kinase-like (PK-like)"/>
    <property type="match status" value="1"/>
</dbReference>
<dbReference type="AlphaFoldDB" id="A0A4Z2CSM1"/>
<keyword evidence="16" id="KW-0496">Mitochondrion</keyword>
<evidence type="ECO:0000256" key="10">
    <source>
        <dbReference type="ARBA" id="ARBA00022777"/>
    </source>
</evidence>
<dbReference type="PROSITE" id="PS00108">
    <property type="entry name" value="PROTEIN_KINASE_ST"/>
    <property type="match status" value="1"/>
</dbReference>
<keyword evidence="10 20" id="KW-0418">Kinase</keyword>
<gene>
    <name evidence="20" type="ORF">EWB00_008003</name>
</gene>
<evidence type="ECO:0000256" key="8">
    <source>
        <dbReference type="ARBA" id="ARBA00022723"/>
    </source>
</evidence>
<dbReference type="GO" id="GO:0046872">
    <property type="term" value="F:metal ion binding"/>
    <property type="evidence" value="ECO:0007669"/>
    <property type="project" value="UniProtKB-KW"/>
</dbReference>
<dbReference type="GO" id="GO:0042981">
    <property type="term" value="P:regulation of apoptotic process"/>
    <property type="evidence" value="ECO:0007669"/>
    <property type="project" value="TreeGrafter"/>
</dbReference>
<dbReference type="InterPro" id="IPR051511">
    <property type="entry name" value="MitoQC_Scaffold_Kinases"/>
</dbReference>
<evidence type="ECO:0000256" key="11">
    <source>
        <dbReference type="ARBA" id="ARBA00022787"/>
    </source>
</evidence>
<dbReference type="InterPro" id="IPR011009">
    <property type="entry name" value="Kinase-like_dom_sf"/>
</dbReference>
<keyword evidence="13" id="KW-0067">ATP-binding</keyword>
<dbReference type="GO" id="GO:0005829">
    <property type="term" value="C:cytosol"/>
    <property type="evidence" value="ECO:0007669"/>
    <property type="project" value="UniProtKB-SubCell"/>
</dbReference>
<evidence type="ECO:0000256" key="17">
    <source>
        <dbReference type="ARBA" id="ARBA00047899"/>
    </source>
</evidence>
<dbReference type="PROSITE" id="PS50011">
    <property type="entry name" value="PROTEIN_KINASE_DOM"/>
    <property type="match status" value="1"/>
</dbReference>
<comment type="caution">
    <text evidence="20">The sequence shown here is derived from an EMBL/GenBank/DDBJ whole genome shotgun (WGS) entry which is preliminary data.</text>
</comment>
<evidence type="ECO:0000256" key="9">
    <source>
        <dbReference type="ARBA" id="ARBA00022741"/>
    </source>
</evidence>
<evidence type="ECO:0000256" key="4">
    <source>
        <dbReference type="ARBA" id="ARBA00004572"/>
    </source>
</evidence>
<evidence type="ECO:0000256" key="7">
    <source>
        <dbReference type="ARBA" id="ARBA00022679"/>
    </source>
</evidence>
<dbReference type="GO" id="GO:0090141">
    <property type="term" value="P:positive regulation of mitochondrial fission"/>
    <property type="evidence" value="ECO:0007669"/>
    <property type="project" value="TreeGrafter"/>
</dbReference>
<keyword evidence="15" id="KW-0809">Transit peptide</keyword>
<evidence type="ECO:0000256" key="6">
    <source>
        <dbReference type="ARBA" id="ARBA00022527"/>
    </source>
</evidence>
<name>A0A4Z2CSM1_SCHJA</name>
<dbReference type="SMART" id="SM00220">
    <property type="entry name" value="S_TKc"/>
    <property type="match status" value="1"/>
</dbReference>
<evidence type="ECO:0000259" key="19">
    <source>
        <dbReference type="PROSITE" id="PS50011"/>
    </source>
</evidence>
<feature type="domain" description="Protein kinase" evidence="19">
    <location>
        <begin position="146"/>
        <end position="634"/>
    </location>
</feature>
<keyword evidence="14" id="KW-0460">Magnesium</keyword>
<keyword evidence="12" id="KW-0999">Mitochondrion inner membrane</keyword>
<protein>
    <recommendedName>
        <fullName evidence="5">non-specific serine/threonine protein kinase</fullName>
        <ecNumber evidence="5">2.7.11.1</ecNumber>
    </recommendedName>
</protein>
<evidence type="ECO:0000256" key="14">
    <source>
        <dbReference type="ARBA" id="ARBA00022842"/>
    </source>
</evidence>
<reference evidence="20 21" key="1">
    <citation type="submission" date="2019-03" db="EMBL/GenBank/DDBJ databases">
        <title>An improved genome assembly of the fluke Schistosoma japonicum.</title>
        <authorList>
            <person name="Hu W."/>
            <person name="Luo F."/>
            <person name="Yin M."/>
            <person name="Mo X."/>
            <person name="Sun C."/>
            <person name="Wu Q."/>
            <person name="Zhu B."/>
            <person name="Xiang M."/>
            <person name="Wang J."/>
            <person name="Wang Y."/>
            <person name="Zhang T."/>
            <person name="Xu B."/>
            <person name="Zheng H."/>
            <person name="Feng Z."/>
        </authorList>
    </citation>
    <scope>NUCLEOTIDE SEQUENCE [LARGE SCALE GENOMIC DNA]</scope>
    <source>
        <strain evidence="20">HuSjv2</strain>
        <tissue evidence="20">Worms</tissue>
    </source>
</reference>
<evidence type="ECO:0000256" key="2">
    <source>
        <dbReference type="ARBA" id="ARBA00004434"/>
    </source>
</evidence>
<dbReference type="InterPro" id="IPR008271">
    <property type="entry name" value="Ser/Thr_kinase_AS"/>
</dbReference>
<dbReference type="STRING" id="6182.A0A4Z2CSM1"/>
<dbReference type="Gene3D" id="1.10.510.10">
    <property type="entry name" value="Transferase(Phosphotransferase) domain 1"/>
    <property type="match status" value="1"/>
</dbReference>
<evidence type="ECO:0000256" key="1">
    <source>
        <dbReference type="ARBA" id="ARBA00001946"/>
    </source>
</evidence>
<evidence type="ECO:0000313" key="21">
    <source>
        <dbReference type="Proteomes" id="UP000311919"/>
    </source>
</evidence>
<evidence type="ECO:0000313" key="20">
    <source>
        <dbReference type="EMBL" id="TNN07020.1"/>
    </source>
</evidence>
<keyword evidence="11" id="KW-1000">Mitochondrion outer membrane</keyword>
<evidence type="ECO:0000256" key="3">
    <source>
        <dbReference type="ARBA" id="ARBA00004514"/>
    </source>
</evidence>
<comment type="catalytic activity">
    <reaction evidence="17">
        <text>L-threonyl-[protein] + ATP = O-phospho-L-threonyl-[protein] + ADP + H(+)</text>
        <dbReference type="Rhea" id="RHEA:46608"/>
        <dbReference type="Rhea" id="RHEA-COMP:11060"/>
        <dbReference type="Rhea" id="RHEA-COMP:11605"/>
        <dbReference type="ChEBI" id="CHEBI:15378"/>
        <dbReference type="ChEBI" id="CHEBI:30013"/>
        <dbReference type="ChEBI" id="CHEBI:30616"/>
        <dbReference type="ChEBI" id="CHEBI:61977"/>
        <dbReference type="ChEBI" id="CHEBI:456216"/>
        <dbReference type="EC" id="2.7.11.1"/>
    </reaction>
</comment>
<keyword evidence="6" id="KW-0723">Serine/threonine-protein kinase</keyword>
<dbReference type="PANTHER" id="PTHR22972:SF7">
    <property type="entry name" value="SERINE_THREONINE-PROTEIN KINASE PINK1, MITOCHONDRIAL"/>
    <property type="match status" value="1"/>
</dbReference>
<comment type="catalytic activity">
    <reaction evidence="18">
        <text>L-seryl-[protein] + ATP = O-phospho-L-seryl-[protein] + ADP + H(+)</text>
        <dbReference type="Rhea" id="RHEA:17989"/>
        <dbReference type="Rhea" id="RHEA-COMP:9863"/>
        <dbReference type="Rhea" id="RHEA-COMP:11604"/>
        <dbReference type="ChEBI" id="CHEBI:15378"/>
        <dbReference type="ChEBI" id="CHEBI:29999"/>
        <dbReference type="ChEBI" id="CHEBI:30616"/>
        <dbReference type="ChEBI" id="CHEBI:83421"/>
        <dbReference type="ChEBI" id="CHEBI:456216"/>
        <dbReference type="EC" id="2.7.11.1"/>
    </reaction>
</comment>
<dbReference type="GO" id="GO:0005524">
    <property type="term" value="F:ATP binding"/>
    <property type="evidence" value="ECO:0007669"/>
    <property type="project" value="UniProtKB-KW"/>
</dbReference>
<evidence type="ECO:0000256" key="15">
    <source>
        <dbReference type="ARBA" id="ARBA00022946"/>
    </source>
</evidence>
<dbReference type="Proteomes" id="UP000311919">
    <property type="component" value="Unassembled WGS sequence"/>
</dbReference>
<keyword evidence="7" id="KW-0808">Transferase</keyword>
<keyword evidence="8" id="KW-0479">Metal-binding</keyword>